<evidence type="ECO:0000313" key="1">
    <source>
        <dbReference type="EMBL" id="AYV82722.1"/>
    </source>
</evidence>
<organism evidence="1">
    <name type="scientific">Hyperionvirus sp</name>
    <dbReference type="NCBI Taxonomy" id="2487770"/>
    <lineage>
        <taxon>Viruses</taxon>
        <taxon>Varidnaviria</taxon>
        <taxon>Bamfordvirae</taxon>
        <taxon>Nucleocytoviricota</taxon>
        <taxon>Megaviricetes</taxon>
        <taxon>Imitervirales</taxon>
        <taxon>Mimiviridae</taxon>
        <taxon>Klosneuvirinae</taxon>
    </lineage>
</organism>
<reference evidence="1" key="1">
    <citation type="submission" date="2018-10" db="EMBL/GenBank/DDBJ databases">
        <title>Hidden diversity of soil giant viruses.</title>
        <authorList>
            <person name="Schulz F."/>
            <person name="Alteio L."/>
            <person name="Goudeau D."/>
            <person name="Ryan E.M."/>
            <person name="Malmstrom R.R."/>
            <person name="Blanchard J."/>
            <person name="Woyke T."/>
        </authorList>
    </citation>
    <scope>NUCLEOTIDE SEQUENCE</scope>
    <source>
        <strain evidence="1">HYV1</strain>
    </source>
</reference>
<dbReference type="EMBL" id="MK072384">
    <property type="protein sequence ID" value="AYV82722.1"/>
    <property type="molecule type" value="Genomic_DNA"/>
</dbReference>
<gene>
    <name evidence="1" type="ORF">Hyperionvirus2_90</name>
</gene>
<proteinExistence type="predicted"/>
<sequence length="38" mass="4115">MGITADYVGCKSSENFENELAENDSCKTEALRSFVAIA</sequence>
<name>A0A3G5A6R0_9VIRU</name>
<accession>A0A3G5A6R0</accession>
<protein>
    <submittedName>
        <fullName evidence="1">Uncharacterized protein</fullName>
    </submittedName>
</protein>